<evidence type="ECO:0000256" key="4">
    <source>
        <dbReference type="ARBA" id="ARBA00022989"/>
    </source>
</evidence>
<keyword evidence="3 6" id="KW-0812">Transmembrane</keyword>
<dbReference type="OrthoDB" id="7818056at2"/>
<dbReference type="GO" id="GO:0016020">
    <property type="term" value="C:membrane"/>
    <property type="evidence" value="ECO:0007669"/>
    <property type="project" value="UniProtKB-SubCell"/>
</dbReference>
<evidence type="ECO:0000313" key="9">
    <source>
        <dbReference type="Proteomes" id="UP000249590"/>
    </source>
</evidence>
<evidence type="ECO:0000256" key="3">
    <source>
        <dbReference type="ARBA" id="ARBA00022692"/>
    </source>
</evidence>
<feature type="transmembrane region" description="Helical" evidence="6">
    <location>
        <begin position="178"/>
        <end position="198"/>
    </location>
</feature>
<dbReference type="Proteomes" id="UP000249590">
    <property type="component" value="Unassembled WGS sequence"/>
</dbReference>
<protein>
    <submittedName>
        <fullName evidence="8">EamA/RhaT family transporter</fullName>
    </submittedName>
</protein>
<feature type="domain" description="EamA" evidence="7">
    <location>
        <begin position="148"/>
        <end position="274"/>
    </location>
</feature>
<evidence type="ECO:0000256" key="1">
    <source>
        <dbReference type="ARBA" id="ARBA00004141"/>
    </source>
</evidence>
<feature type="domain" description="EamA" evidence="7">
    <location>
        <begin position="7"/>
        <end position="138"/>
    </location>
</feature>
<feature type="transmembrane region" description="Helical" evidence="6">
    <location>
        <begin position="204"/>
        <end position="225"/>
    </location>
</feature>
<evidence type="ECO:0000256" key="5">
    <source>
        <dbReference type="ARBA" id="ARBA00023136"/>
    </source>
</evidence>
<evidence type="ECO:0000256" key="6">
    <source>
        <dbReference type="SAM" id="Phobius"/>
    </source>
</evidence>
<keyword evidence="9" id="KW-1185">Reference proteome</keyword>
<dbReference type="EMBL" id="QHHQ01000002">
    <property type="protein sequence ID" value="RAI02123.1"/>
    <property type="molecule type" value="Genomic_DNA"/>
</dbReference>
<evidence type="ECO:0000313" key="8">
    <source>
        <dbReference type="EMBL" id="RAI02123.1"/>
    </source>
</evidence>
<dbReference type="InterPro" id="IPR037185">
    <property type="entry name" value="EmrE-like"/>
</dbReference>
<name>A0A8B2NWE9_9HYPH</name>
<dbReference type="SUPFAM" id="SSF103481">
    <property type="entry name" value="Multidrug resistance efflux transporter EmrE"/>
    <property type="match status" value="2"/>
</dbReference>
<dbReference type="AlphaFoldDB" id="A0A8B2NWE9"/>
<feature type="transmembrane region" description="Helical" evidence="6">
    <location>
        <begin position="232"/>
        <end position="254"/>
    </location>
</feature>
<sequence length="332" mass="35953">MMRDSLAALLGLAAYAIYSTHDVIVKDLGATFSPIQIVFFSALLGFPIITVYLIGDPAPKRLRPAHPWWIALRSVSGTISAVCAFYAFAVLPLPEAYSFIFATPLLITLLAVPLLGERIRLRRGIAVLVGLVGVLIVLRPGASPISGGHLAALGAAFSAALNAVIVRKISNDEPVVVMVLYPMLTNLIVTAFALPFVYIDVELLHLALFGLTSMLVLCGMTLIVSAYSRGSALVVAPMQYSQMIWGTLFGVVLFGEWPAWQTYLGVAVIVASGVYILKREATHDVSRTTPVLATKSRMGHAFALRASLMRRLRQGDIPARQKRDSELDEPHD</sequence>
<gene>
    <name evidence="8" type="ORF">DLJ53_12185</name>
</gene>
<reference evidence="8 9" key="1">
    <citation type="submission" date="2018-05" db="EMBL/GenBank/DDBJ databases">
        <title>Acuticoccus sediminis sp. nov., isolated from deep-sea sediment of Indian Ocean.</title>
        <authorList>
            <person name="Liu X."/>
            <person name="Lai Q."/>
            <person name="Du Y."/>
            <person name="Sun F."/>
            <person name="Zhang X."/>
            <person name="Wang S."/>
            <person name="Shao Z."/>
        </authorList>
    </citation>
    <scope>NUCLEOTIDE SEQUENCE [LARGE SCALE GENOMIC DNA]</scope>
    <source>
        <strain evidence="8 9">PTG4-2</strain>
    </source>
</reference>
<evidence type="ECO:0000259" key="7">
    <source>
        <dbReference type="Pfam" id="PF00892"/>
    </source>
</evidence>
<feature type="transmembrane region" description="Helical" evidence="6">
    <location>
        <begin position="35"/>
        <end position="55"/>
    </location>
</feature>
<dbReference type="Gene3D" id="1.10.3730.20">
    <property type="match status" value="1"/>
</dbReference>
<feature type="transmembrane region" description="Helical" evidence="6">
    <location>
        <begin position="260"/>
        <end position="277"/>
    </location>
</feature>
<comment type="caution">
    <text evidence="8">The sequence shown here is derived from an EMBL/GenBank/DDBJ whole genome shotgun (WGS) entry which is preliminary data.</text>
</comment>
<dbReference type="InterPro" id="IPR000620">
    <property type="entry name" value="EamA_dom"/>
</dbReference>
<dbReference type="Pfam" id="PF00892">
    <property type="entry name" value="EamA"/>
    <property type="match status" value="2"/>
</dbReference>
<keyword evidence="5 6" id="KW-0472">Membrane</keyword>
<accession>A0A8B2NWE9</accession>
<feature type="transmembrane region" description="Helical" evidence="6">
    <location>
        <begin position="148"/>
        <end position="166"/>
    </location>
</feature>
<feature type="transmembrane region" description="Helical" evidence="6">
    <location>
        <begin position="123"/>
        <end position="142"/>
    </location>
</feature>
<feature type="transmembrane region" description="Helical" evidence="6">
    <location>
        <begin position="67"/>
        <end position="90"/>
    </location>
</feature>
<comment type="subcellular location">
    <subcellularLocation>
        <location evidence="1">Membrane</location>
        <topology evidence="1">Multi-pass membrane protein</topology>
    </subcellularLocation>
</comment>
<feature type="transmembrane region" description="Helical" evidence="6">
    <location>
        <begin position="96"/>
        <end position="116"/>
    </location>
</feature>
<organism evidence="8 9">
    <name type="scientific">Acuticoccus sediminis</name>
    <dbReference type="NCBI Taxonomy" id="2184697"/>
    <lineage>
        <taxon>Bacteria</taxon>
        <taxon>Pseudomonadati</taxon>
        <taxon>Pseudomonadota</taxon>
        <taxon>Alphaproteobacteria</taxon>
        <taxon>Hyphomicrobiales</taxon>
        <taxon>Amorphaceae</taxon>
        <taxon>Acuticoccus</taxon>
    </lineage>
</organism>
<proteinExistence type="inferred from homology"/>
<comment type="similarity">
    <text evidence="2">Belongs to the drug/metabolite transporter (DMT) superfamily. 10 TMS drug/metabolite exporter (DME) (TC 2.A.7.3) family.</text>
</comment>
<dbReference type="PANTHER" id="PTHR22911:SF6">
    <property type="entry name" value="SOLUTE CARRIER FAMILY 35 MEMBER G1"/>
    <property type="match status" value="1"/>
</dbReference>
<evidence type="ECO:0000256" key="2">
    <source>
        <dbReference type="ARBA" id="ARBA00009853"/>
    </source>
</evidence>
<keyword evidence="4 6" id="KW-1133">Transmembrane helix</keyword>
<dbReference type="PANTHER" id="PTHR22911">
    <property type="entry name" value="ACYL-MALONYL CONDENSING ENZYME-RELATED"/>
    <property type="match status" value="1"/>
</dbReference>